<keyword evidence="1" id="KW-0430">Lectin</keyword>
<evidence type="ECO:0000256" key="2">
    <source>
        <dbReference type="ARBA" id="ARBA00038331"/>
    </source>
</evidence>
<dbReference type="Pfam" id="PF19193">
    <property type="entry name" value="Tectonin"/>
    <property type="match status" value="2"/>
</dbReference>
<evidence type="ECO:0000313" key="3">
    <source>
        <dbReference type="EMBL" id="KAF4108021.1"/>
    </source>
</evidence>
<dbReference type="GO" id="GO:0030246">
    <property type="term" value="F:carbohydrate binding"/>
    <property type="evidence" value="ECO:0007669"/>
    <property type="project" value="UniProtKB-KW"/>
</dbReference>
<organism evidence="3 4">
    <name type="scientific">Onychostoma macrolepis</name>
    <dbReference type="NCBI Taxonomy" id="369639"/>
    <lineage>
        <taxon>Eukaryota</taxon>
        <taxon>Metazoa</taxon>
        <taxon>Chordata</taxon>
        <taxon>Craniata</taxon>
        <taxon>Vertebrata</taxon>
        <taxon>Euteleostomi</taxon>
        <taxon>Actinopterygii</taxon>
        <taxon>Neopterygii</taxon>
        <taxon>Teleostei</taxon>
        <taxon>Ostariophysi</taxon>
        <taxon>Cypriniformes</taxon>
        <taxon>Cyprinidae</taxon>
        <taxon>Acrossocheilinae</taxon>
        <taxon>Onychostoma</taxon>
    </lineage>
</organism>
<dbReference type="Proteomes" id="UP000579812">
    <property type="component" value="Unassembled WGS sequence"/>
</dbReference>
<keyword evidence="4" id="KW-1185">Reference proteome</keyword>
<proteinExistence type="inferred from homology"/>
<dbReference type="SMART" id="SM00706">
    <property type="entry name" value="TECPR"/>
    <property type="match status" value="7"/>
</dbReference>
<evidence type="ECO:0000313" key="4">
    <source>
        <dbReference type="Proteomes" id="UP000579812"/>
    </source>
</evidence>
<reference evidence="3 4" key="1">
    <citation type="submission" date="2020-04" db="EMBL/GenBank/DDBJ databases">
        <title>Chromosome-level genome assembly of a cyprinid fish Onychostoma macrolepis by integration of Nanopore Sequencing, Bionano and Hi-C technology.</title>
        <authorList>
            <person name="Wang D."/>
        </authorList>
    </citation>
    <scope>NUCLEOTIDE SEQUENCE [LARGE SCALE GENOMIC DNA]</scope>
    <source>
        <strain evidence="3">SWU-2019</strain>
        <tissue evidence="3">Muscle</tissue>
    </source>
</reference>
<dbReference type="PANTHER" id="PTHR23250">
    <property type="entry name" value="DYSFERLIN-RELATED"/>
    <property type="match status" value="1"/>
</dbReference>
<sequence>MEPSTHMTHSTQVKAHVFVAVGTGNHRLPVCANGDVSDNACSGSGSFVNIPGLLSMIEVATDGSVFGVNYQGNLYQRIGVTHSNPSGTDWQAMVACPNGHKHVSFDLGVLWVVKSNKLCCGAMKVYQSILLLFSCQFLHTLALECTIMSGNLKQIDAGSGSVVGVNNQNEVFVLIDNVFTKISGSLKHFSVGPAGQLGVNSANSIFKYQSGSFVQIPGLLKQVDAGGDQIIAGVNMNDQIYCLNMDANNNWPSSTTPWVNLNGRLKYYSCGPYSCWGVSADSKIWIMRDVSNNACSGSGSFVNIPGLLSMIEVATDGSVFGVNYQGNLYQRIGVTHSNPSGTDWQAMVACPNGHKHVSFDLGVLWVVCVDGSIRKCTL</sequence>
<dbReference type="PANTHER" id="PTHR23250:SF3">
    <property type="entry name" value="FISH-EGG LECTIN-LIKE ISOFORM X1-RELATED"/>
    <property type="match status" value="1"/>
</dbReference>
<dbReference type="InterPro" id="IPR006624">
    <property type="entry name" value="Beta-propeller_rpt_TECPR"/>
</dbReference>
<comment type="caution">
    <text evidence="3">The sequence shown here is derived from an EMBL/GenBank/DDBJ whole genome shotgun (WGS) entry which is preliminary data.</text>
</comment>
<dbReference type="EMBL" id="JAAMOB010000010">
    <property type="protein sequence ID" value="KAF4108021.1"/>
    <property type="molecule type" value="Genomic_DNA"/>
</dbReference>
<evidence type="ECO:0008006" key="5">
    <source>
        <dbReference type="Google" id="ProtNLM"/>
    </source>
</evidence>
<name>A0A7J6CLE6_9TELE</name>
<dbReference type="InterPro" id="IPR051513">
    <property type="entry name" value="Tectonin_beta-prop"/>
</dbReference>
<protein>
    <recommendedName>
        <fullName evidence="5">Fish-egg lectin</fullName>
    </recommendedName>
</protein>
<evidence type="ECO:0000256" key="1">
    <source>
        <dbReference type="ARBA" id="ARBA00022734"/>
    </source>
</evidence>
<accession>A0A7J6CLE6</accession>
<gene>
    <name evidence="3" type="ORF">G5714_010780</name>
</gene>
<dbReference type="AlphaFoldDB" id="A0A7J6CLE6"/>
<comment type="similarity">
    <text evidence="2">Belongs to the tectonin family.</text>
</comment>